<dbReference type="EMBL" id="JAVHNS010000002">
    <property type="protein sequence ID" value="KAK6361626.1"/>
    <property type="molecule type" value="Genomic_DNA"/>
</dbReference>
<accession>A0AAV9VKC9</accession>
<evidence type="ECO:0000256" key="4">
    <source>
        <dbReference type="PROSITE-ProRule" id="PRU00175"/>
    </source>
</evidence>
<dbReference type="InterPro" id="IPR017907">
    <property type="entry name" value="Znf_RING_CS"/>
</dbReference>
<gene>
    <name evidence="7" type="primary">SLX8</name>
    <name evidence="7" type="ORF">TWF730_005344</name>
</gene>
<dbReference type="PROSITE" id="PS50089">
    <property type="entry name" value="ZF_RING_2"/>
    <property type="match status" value="1"/>
</dbReference>
<evidence type="ECO:0000313" key="7">
    <source>
        <dbReference type="EMBL" id="KAK6361626.1"/>
    </source>
</evidence>
<dbReference type="InterPro" id="IPR049627">
    <property type="entry name" value="SLX8"/>
</dbReference>
<evidence type="ECO:0000256" key="3">
    <source>
        <dbReference type="ARBA" id="ARBA00022833"/>
    </source>
</evidence>
<evidence type="ECO:0000259" key="6">
    <source>
        <dbReference type="PROSITE" id="PS50089"/>
    </source>
</evidence>
<keyword evidence="8" id="KW-1185">Reference proteome</keyword>
<dbReference type="SUPFAM" id="SSF57850">
    <property type="entry name" value="RING/U-box"/>
    <property type="match status" value="1"/>
</dbReference>
<feature type="domain" description="RING-type" evidence="6">
    <location>
        <begin position="259"/>
        <end position="303"/>
    </location>
</feature>
<dbReference type="GO" id="GO:0033768">
    <property type="term" value="C:SUMO-targeted ubiquitin ligase complex"/>
    <property type="evidence" value="ECO:0007669"/>
    <property type="project" value="TreeGrafter"/>
</dbReference>
<dbReference type="GO" id="GO:0061630">
    <property type="term" value="F:ubiquitin protein ligase activity"/>
    <property type="evidence" value="ECO:0007669"/>
    <property type="project" value="InterPro"/>
</dbReference>
<dbReference type="GO" id="GO:0032183">
    <property type="term" value="F:SUMO binding"/>
    <property type="evidence" value="ECO:0007669"/>
    <property type="project" value="TreeGrafter"/>
</dbReference>
<dbReference type="Gene3D" id="3.30.40.10">
    <property type="entry name" value="Zinc/RING finger domain, C3HC4 (zinc finger)"/>
    <property type="match status" value="1"/>
</dbReference>
<feature type="compositionally biased region" description="Polar residues" evidence="5">
    <location>
        <begin position="58"/>
        <end position="78"/>
    </location>
</feature>
<evidence type="ECO:0000256" key="1">
    <source>
        <dbReference type="ARBA" id="ARBA00022723"/>
    </source>
</evidence>
<dbReference type="PANTHER" id="PTHR47094">
    <property type="entry name" value="ELFLESS, ISOFORM B"/>
    <property type="match status" value="1"/>
</dbReference>
<feature type="compositionally biased region" description="Low complexity" evidence="5">
    <location>
        <begin position="177"/>
        <end position="190"/>
    </location>
</feature>
<keyword evidence="3" id="KW-0862">Zinc</keyword>
<protein>
    <submittedName>
        <fullName evidence="7">SUMO-targeted ubiquitin ligase complex subunit slx8</fullName>
    </submittedName>
</protein>
<comment type="caution">
    <text evidence="7">The sequence shown here is derived from an EMBL/GenBank/DDBJ whole genome shotgun (WGS) entry which is preliminary data.</text>
</comment>
<feature type="compositionally biased region" description="Basic and acidic residues" evidence="5">
    <location>
        <begin position="196"/>
        <end position="216"/>
    </location>
</feature>
<dbReference type="PROSITE" id="PS00518">
    <property type="entry name" value="ZF_RING_1"/>
    <property type="match status" value="1"/>
</dbReference>
<dbReference type="GO" id="GO:0006511">
    <property type="term" value="P:ubiquitin-dependent protein catabolic process"/>
    <property type="evidence" value="ECO:0007669"/>
    <property type="project" value="TreeGrafter"/>
</dbReference>
<evidence type="ECO:0000256" key="5">
    <source>
        <dbReference type="SAM" id="MobiDB-lite"/>
    </source>
</evidence>
<name>A0AAV9VKC9_9PEZI</name>
<feature type="compositionally biased region" description="Acidic residues" evidence="5">
    <location>
        <begin position="128"/>
        <end position="149"/>
    </location>
</feature>
<keyword evidence="1" id="KW-0479">Metal-binding</keyword>
<dbReference type="PANTHER" id="PTHR47094:SF1">
    <property type="entry name" value="RING-TYPE E3 UBIQUITIN TRANSFERASE"/>
    <property type="match status" value="1"/>
</dbReference>
<reference evidence="7 8" key="1">
    <citation type="submission" date="2019-10" db="EMBL/GenBank/DDBJ databases">
        <authorList>
            <person name="Palmer J.M."/>
        </authorList>
    </citation>
    <scope>NUCLEOTIDE SEQUENCE [LARGE SCALE GENOMIC DNA]</scope>
    <source>
        <strain evidence="7 8">TWF730</strain>
    </source>
</reference>
<dbReference type="AlphaFoldDB" id="A0AAV9VKC9"/>
<dbReference type="Pfam" id="PF13920">
    <property type="entry name" value="zf-C3HC4_3"/>
    <property type="match status" value="1"/>
</dbReference>
<feature type="compositionally biased region" description="Low complexity" evidence="5">
    <location>
        <begin position="113"/>
        <end position="127"/>
    </location>
</feature>
<organism evidence="7 8">
    <name type="scientific">Orbilia blumenaviensis</name>
    <dbReference type="NCBI Taxonomy" id="1796055"/>
    <lineage>
        <taxon>Eukaryota</taxon>
        <taxon>Fungi</taxon>
        <taxon>Dikarya</taxon>
        <taxon>Ascomycota</taxon>
        <taxon>Pezizomycotina</taxon>
        <taxon>Orbiliomycetes</taxon>
        <taxon>Orbiliales</taxon>
        <taxon>Orbiliaceae</taxon>
        <taxon>Orbilia</taxon>
    </lineage>
</organism>
<evidence type="ECO:0000256" key="2">
    <source>
        <dbReference type="ARBA" id="ARBA00022771"/>
    </source>
</evidence>
<keyword evidence="7" id="KW-0436">Ligase</keyword>
<proteinExistence type="predicted"/>
<sequence>MDIIDLTTSSPAILGRTTAATRGRSRPPRPTPASRVNAAPPRPSAPQPRRQLRVRPATASSSGNSLGTTPTNTGSLASDSPGLFLRTESDSSSDDSNRYDDSMEEYLQINEAYISSDDSSDYSSIDVEATDEDDEDSDDSEEDEGEDIEPEHRRRLQTSNNVPAPSRPHAVPQTSRAAQVAAPQQQQTQQTSLKRSHSETEMPTKSSPEPKKAKTEAVEVVDMINIDDDDDFQKIMHEQMIKTQREEGNARRKIADFKCVICLDDPENLSATPCGHLFCNECIKTTLRFGRPTAKLGKCPVCRGKVAIREIVPLELKLIKRVEGKGKGKA</sequence>
<dbReference type="GO" id="GO:0016874">
    <property type="term" value="F:ligase activity"/>
    <property type="evidence" value="ECO:0007669"/>
    <property type="project" value="UniProtKB-KW"/>
</dbReference>
<dbReference type="Proteomes" id="UP001373714">
    <property type="component" value="Unassembled WGS sequence"/>
</dbReference>
<keyword evidence="2 4" id="KW-0863">Zinc-finger</keyword>
<dbReference type="GO" id="GO:0008270">
    <property type="term" value="F:zinc ion binding"/>
    <property type="evidence" value="ECO:0007669"/>
    <property type="project" value="UniProtKB-KW"/>
</dbReference>
<dbReference type="InterPro" id="IPR013083">
    <property type="entry name" value="Znf_RING/FYVE/PHD"/>
</dbReference>
<dbReference type="InterPro" id="IPR001841">
    <property type="entry name" value="Znf_RING"/>
</dbReference>
<evidence type="ECO:0000313" key="8">
    <source>
        <dbReference type="Proteomes" id="UP001373714"/>
    </source>
</evidence>
<dbReference type="SMART" id="SM00184">
    <property type="entry name" value="RING"/>
    <property type="match status" value="1"/>
</dbReference>
<dbReference type="GO" id="GO:0140082">
    <property type="term" value="F:SUMO-ubiquitin ligase activity"/>
    <property type="evidence" value="ECO:0007669"/>
    <property type="project" value="TreeGrafter"/>
</dbReference>
<feature type="region of interest" description="Disordered" evidence="5">
    <location>
        <begin position="1"/>
        <end position="216"/>
    </location>
</feature>
<feature type="compositionally biased region" description="Polar residues" evidence="5">
    <location>
        <begin position="1"/>
        <end position="11"/>
    </location>
</feature>